<keyword evidence="7 10" id="KW-0408">Iron</keyword>
<dbReference type="Pfam" id="PF00067">
    <property type="entry name" value="p450"/>
    <property type="match status" value="1"/>
</dbReference>
<dbReference type="Gene3D" id="1.10.630.10">
    <property type="entry name" value="Cytochrome P450"/>
    <property type="match status" value="1"/>
</dbReference>
<evidence type="ECO:0000256" key="12">
    <source>
        <dbReference type="SAM" id="Phobius"/>
    </source>
</evidence>
<dbReference type="OrthoDB" id="1103324at2759"/>
<dbReference type="InterPro" id="IPR017972">
    <property type="entry name" value="Cyt_P450_CS"/>
</dbReference>
<keyword evidence="9 12" id="KW-0472">Membrane</keyword>
<dbReference type="AlphaFoldDB" id="A0A1S4CZ55"/>
<accession>A0A1S4CZ55</accession>
<evidence type="ECO:0000256" key="10">
    <source>
        <dbReference type="PIRSR" id="PIRSR602401-1"/>
    </source>
</evidence>
<feature type="binding site" description="axial binding residue" evidence="10">
    <location>
        <position position="449"/>
    </location>
    <ligand>
        <name>heme</name>
        <dbReference type="ChEBI" id="CHEBI:30413"/>
    </ligand>
    <ligandPart>
        <name>Fe</name>
        <dbReference type="ChEBI" id="CHEBI:18248"/>
    </ligandPart>
</feature>
<keyword evidence="8 11" id="KW-0503">Monooxygenase</keyword>
<dbReference type="SMR" id="A0A1S4CZ55"/>
<name>A0A1S4CZ55_TOBAC</name>
<evidence type="ECO:0000256" key="4">
    <source>
        <dbReference type="ARBA" id="ARBA00022617"/>
    </source>
</evidence>
<evidence type="ECO:0000256" key="6">
    <source>
        <dbReference type="ARBA" id="ARBA00023002"/>
    </source>
</evidence>
<dbReference type="InterPro" id="IPR036396">
    <property type="entry name" value="Cyt_P450_sf"/>
</dbReference>
<reference evidence="14" key="2">
    <citation type="submission" date="2025-08" db="UniProtKB">
        <authorList>
            <consortium name="RefSeq"/>
        </authorList>
    </citation>
    <scope>IDENTIFICATION</scope>
    <source>
        <tissue evidence="14">Leaf</tissue>
    </source>
</reference>
<dbReference type="GO" id="GO:0016709">
    <property type="term" value="F:oxidoreductase activity, acting on paired donors, with incorporation or reduction of molecular oxygen, NAD(P)H as one donor, and incorporation of one atom of oxygen"/>
    <property type="evidence" value="ECO:0000318"/>
    <property type="project" value="GO_Central"/>
</dbReference>
<keyword evidence="5 10" id="KW-0479">Metal-binding</keyword>
<dbReference type="STRING" id="4097.A0A1S4CZ55"/>
<dbReference type="InterPro" id="IPR001128">
    <property type="entry name" value="Cyt_P450"/>
</dbReference>
<dbReference type="PANTHER" id="PTHR47943:SF8">
    <property type="entry name" value="CYTOCHROME P450"/>
    <property type="match status" value="1"/>
</dbReference>
<evidence type="ECO:0000256" key="8">
    <source>
        <dbReference type="ARBA" id="ARBA00023033"/>
    </source>
</evidence>
<dbReference type="GeneID" id="107824199"/>
<evidence type="ECO:0000256" key="7">
    <source>
        <dbReference type="ARBA" id="ARBA00023004"/>
    </source>
</evidence>
<dbReference type="InterPro" id="IPR002401">
    <property type="entry name" value="Cyt_P450_E_grp-I"/>
</dbReference>
<dbReference type="CDD" id="cd20655">
    <property type="entry name" value="CYP93"/>
    <property type="match status" value="1"/>
</dbReference>
<proteinExistence type="inferred from homology"/>
<protein>
    <submittedName>
        <fullName evidence="14">Cytochrome P450 93A3-like</fullName>
    </submittedName>
</protein>
<dbReference type="GO" id="GO:0016020">
    <property type="term" value="C:membrane"/>
    <property type="evidence" value="ECO:0000318"/>
    <property type="project" value="GO_Central"/>
</dbReference>
<dbReference type="GO" id="GO:0020037">
    <property type="term" value="F:heme binding"/>
    <property type="evidence" value="ECO:0007669"/>
    <property type="project" value="InterPro"/>
</dbReference>
<keyword evidence="12" id="KW-1133">Transmembrane helix</keyword>
<dbReference type="PaxDb" id="4097-A0A1S4CZ55"/>
<sequence>MVDIHAYILLFFIWLISTIIVKALARNRTTICLPPSPLKLPLIGHLHLLSNKPHESLHKLSNKYGPLFHLFLGSIPCVVASSPEIVKQFLKNNEITFSNRPQITNIDYLTYHQDFSFAPYGPYWKFMKKLCISKLLGGQTLHLLLPIRRDEIKHLIKVISTYAAVGKEVNIRGEITTMTNNVITRMLMSKGCSENEDKAEKVRKMIHEMTKLSGKFNLSDTFWFCKKWDLQGFGKKLKGVRDKFDEIMESIIEEHQETTRKRQKMKDGNQEVAKDLLEILLDISQDNTSEVRLTRENIKAFVLDLFSGGTDTSAIAMEWALAELINHPNIMEKAAQEIDNVTGKTRLVQESDISQLPYLQAIVKEILRLHSPAPMILRESSEDCTIEGYHIPAKTRLFVNVWAMNRDPKNWENPLEFRPERFMNETKILDVRGQNNFHYLPFGSGRRGCPGISLALQILHTSLAAIIQCFEWKVSGEGNCGKVDMEQGTGVTVPRANPLVCVPVARLNPFPDKYLHN</sequence>
<evidence type="ECO:0000256" key="9">
    <source>
        <dbReference type="ARBA" id="ARBA00023136"/>
    </source>
</evidence>
<evidence type="ECO:0000313" key="14">
    <source>
        <dbReference type="RefSeq" id="XP_016506428.1"/>
    </source>
</evidence>
<keyword evidence="12" id="KW-0812">Transmembrane</keyword>
<dbReference type="GO" id="GO:0005506">
    <property type="term" value="F:iron ion binding"/>
    <property type="evidence" value="ECO:0007669"/>
    <property type="project" value="InterPro"/>
</dbReference>
<feature type="transmembrane region" description="Helical" evidence="12">
    <location>
        <begin position="6"/>
        <end position="25"/>
    </location>
</feature>
<gene>
    <name evidence="14" type="primary">LOC107824199</name>
</gene>
<dbReference type="PANTHER" id="PTHR47943">
    <property type="entry name" value="CYTOCHROME P450 93A3-LIKE"/>
    <property type="match status" value="1"/>
</dbReference>
<organism evidence="13 14">
    <name type="scientific">Nicotiana tabacum</name>
    <name type="common">Common tobacco</name>
    <dbReference type="NCBI Taxonomy" id="4097"/>
    <lineage>
        <taxon>Eukaryota</taxon>
        <taxon>Viridiplantae</taxon>
        <taxon>Streptophyta</taxon>
        <taxon>Embryophyta</taxon>
        <taxon>Tracheophyta</taxon>
        <taxon>Spermatophyta</taxon>
        <taxon>Magnoliopsida</taxon>
        <taxon>eudicotyledons</taxon>
        <taxon>Gunneridae</taxon>
        <taxon>Pentapetalae</taxon>
        <taxon>asterids</taxon>
        <taxon>lamiids</taxon>
        <taxon>Solanales</taxon>
        <taxon>Solanaceae</taxon>
        <taxon>Nicotianoideae</taxon>
        <taxon>Nicotianeae</taxon>
        <taxon>Nicotiana</taxon>
    </lineage>
</organism>
<dbReference type="Proteomes" id="UP000790787">
    <property type="component" value="Chromosome 4"/>
</dbReference>
<evidence type="ECO:0000256" key="1">
    <source>
        <dbReference type="ARBA" id="ARBA00001971"/>
    </source>
</evidence>
<keyword evidence="6 11" id="KW-0560">Oxidoreductase</keyword>
<evidence type="ECO:0000256" key="11">
    <source>
        <dbReference type="RuleBase" id="RU000461"/>
    </source>
</evidence>
<dbReference type="RefSeq" id="XP_016506428.1">
    <property type="nucleotide sequence ID" value="XM_016650942.2"/>
</dbReference>
<dbReference type="PROSITE" id="PS00086">
    <property type="entry name" value="CYTOCHROME_P450"/>
    <property type="match status" value="1"/>
</dbReference>
<keyword evidence="4 10" id="KW-0349">Heme</keyword>
<evidence type="ECO:0000256" key="3">
    <source>
        <dbReference type="ARBA" id="ARBA00010617"/>
    </source>
</evidence>
<reference evidence="13" key="1">
    <citation type="journal article" date="2014" name="Nat. Commun.">
        <title>The tobacco genome sequence and its comparison with those of tomato and potato.</title>
        <authorList>
            <person name="Sierro N."/>
            <person name="Battey J.N."/>
            <person name="Ouadi S."/>
            <person name="Bakaher N."/>
            <person name="Bovet L."/>
            <person name="Willig A."/>
            <person name="Goepfert S."/>
            <person name="Peitsch M.C."/>
            <person name="Ivanov N.V."/>
        </authorList>
    </citation>
    <scope>NUCLEOTIDE SEQUENCE [LARGE SCALE GENOMIC DNA]</scope>
</reference>
<dbReference type="PRINTS" id="PR00463">
    <property type="entry name" value="EP450I"/>
</dbReference>
<evidence type="ECO:0000256" key="2">
    <source>
        <dbReference type="ARBA" id="ARBA00004370"/>
    </source>
</evidence>
<comment type="similarity">
    <text evidence="3 11">Belongs to the cytochrome P450 family.</text>
</comment>
<dbReference type="PRINTS" id="PR00385">
    <property type="entry name" value="P450"/>
</dbReference>
<dbReference type="SUPFAM" id="SSF48264">
    <property type="entry name" value="Cytochrome P450"/>
    <property type="match status" value="1"/>
</dbReference>
<evidence type="ECO:0000256" key="5">
    <source>
        <dbReference type="ARBA" id="ARBA00022723"/>
    </source>
</evidence>
<evidence type="ECO:0000313" key="13">
    <source>
        <dbReference type="Proteomes" id="UP000790787"/>
    </source>
</evidence>
<comment type="subcellular location">
    <subcellularLocation>
        <location evidence="2">Membrane</location>
    </subcellularLocation>
</comment>
<comment type="cofactor">
    <cofactor evidence="1 10">
        <name>heme</name>
        <dbReference type="ChEBI" id="CHEBI:30413"/>
    </cofactor>
</comment>
<dbReference type="KEGG" id="nta:107824199"/>
<dbReference type="RefSeq" id="XP_016506428.1">
    <property type="nucleotide sequence ID" value="XM_016650942.1"/>
</dbReference>
<keyword evidence="13" id="KW-1185">Reference proteome</keyword>
<dbReference type="FunFam" id="1.10.630.10:FF:000019">
    <property type="entry name" value="Cytochrome P450 family protein"/>
    <property type="match status" value="1"/>
</dbReference>